<evidence type="ECO:0000313" key="3">
    <source>
        <dbReference type="EMBL" id="PKY72330.1"/>
    </source>
</evidence>
<proteinExistence type="predicted"/>
<evidence type="ECO:0000256" key="2">
    <source>
        <dbReference type="SAM" id="MobiDB-lite"/>
    </source>
</evidence>
<sequence length="160" mass="17542">MAEAKTSSEVEEEPAKAVAEGESAPDKEVDWQAEAKKWKALSRKHEANEKALASKASEYDKYLESQKTEEQKRVEALQRAEKERDEANASLARMAAAIKYGLSEEDLALLGAGEDFEERAKTLAERLKAVTPVRARSATQGVEAGKAVSDDFLGGVMRSR</sequence>
<reference evidence="3 4" key="1">
    <citation type="submission" date="2017-12" db="EMBL/GenBank/DDBJ databases">
        <title>Phylogenetic diversity of female urinary microbiome.</title>
        <authorList>
            <person name="Thomas-White K."/>
            <person name="Wolfe A.J."/>
        </authorList>
    </citation>
    <scope>NUCLEOTIDE SEQUENCE [LARGE SCALE GENOMIC DNA]</scope>
    <source>
        <strain evidence="3 4">UMB0402</strain>
    </source>
</reference>
<organism evidence="3 4">
    <name type="scientific">Winkia neuii</name>
    <dbReference type="NCBI Taxonomy" id="33007"/>
    <lineage>
        <taxon>Bacteria</taxon>
        <taxon>Bacillati</taxon>
        <taxon>Actinomycetota</taxon>
        <taxon>Actinomycetes</taxon>
        <taxon>Actinomycetales</taxon>
        <taxon>Actinomycetaceae</taxon>
        <taxon>Winkia</taxon>
    </lineage>
</organism>
<dbReference type="RefSeq" id="WP_024331788.1">
    <property type="nucleotide sequence ID" value="NZ_JAWHKF010000013.1"/>
</dbReference>
<dbReference type="Proteomes" id="UP000235122">
    <property type="component" value="Unassembled WGS sequence"/>
</dbReference>
<keyword evidence="1" id="KW-0175">Coiled coil</keyword>
<feature type="coiled-coil region" evidence="1">
    <location>
        <begin position="63"/>
        <end position="97"/>
    </location>
</feature>
<accession>A0A2I1IMH0</accession>
<name>A0A2I1IMH0_9ACTO</name>
<feature type="region of interest" description="Disordered" evidence="2">
    <location>
        <begin position="1"/>
        <end position="30"/>
    </location>
</feature>
<comment type="caution">
    <text evidence="3">The sequence shown here is derived from an EMBL/GenBank/DDBJ whole genome shotgun (WGS) entry which is preliminary data.</text>
</comment>
<keyword evidence="4" id="KW-1185">Reference proteome</keyword>
<evidence type="ECO:0000313" key="4">
    <source>
        <dbReference type="Proteomes" id="UP000235122"/>
    </source>
</evidence>
<dbReference type="EMBL" id="PKKO01000003">
    <property type="protein sequence ID" value="PKY72330.1"/>
    <property type="molecule type" value="Genomic_DNA"/>
</dbReference>
<evidence type="ECO:0000256" key="1">
    <source>
        <dbReference type="SAM" id="Coils"/>
    </source>
</evidence>
<dbReference type="AlphaFoldDB" id="A0A2I1IMH0"/>
<gene>
    <name evidence="3" type="ORF">CYJ19_05645</name>
</gene>
<feature type="region of interest" description="Disordered" evidence="2">
    <location>
        <begin position="39"/>
        <end position="58"/>
    </location>
</feature>
<feature type="compositionally biased region" description="Basic and acidic residues" evidence="2">
    <location>
        <begin position="39"/>
        <end position="49"/>
    </location>
</feature>
<dbReference type="GeneID" id="35866868"/>
<evidence type="ECO:0008006" key="5">
    <source>
        <dbReference type="Google" id="ProtNLM"/>
    </source>
</evidence>
<protein>
    <recommendedName>
        <fullName evidence="5">DUF4355 domain-containing protein</fullName>
    </recommendedName>
</protein>